<dbReference type="EMBL" id="BAAAKV010000019">
    <property type="protein sequence ID" value="GAA1167129.1"/>
    <property type="molecule type" value="Genomic_DNA"/>
</dbReference>
<proteinExistence type="predicted"/>
<accession>A0ABN1UWC2</accession>
<sequence>MWFAFPEECHTQLCHSVAYARKRRLPLRYTRPVTAGPYTSPPAAPGRGRAPKRAPAGPPLRERKKRRTRQALIDTALELFTRHGFGGVTLDELCDAVEVSKRTFFRNFTSKEDVAMAPLQDLWTAFLEELQTSRPDGRPLLDLAQEALLAALERVADEEWAHRTLLSLRLAEQTPSMDAHGLHFCERTTHTALEILRRTLDLKGPDDPRPRLAADMLVAAFRYALTGWAAQAADTDEPAATRTPASQELGARLREAVAALPGSLTLTAAPRQTDS</sequence>
<dbReference type="Pfam" id="PF00440">
    <property type="entry name" value="TetR_N"/>
    <property type="match status" value="1"/>
</dbReference>
<dbReference type="SUPFAM" id="SSF46689">
    <property type="entry name" value="Homeodomain-like"/>
    <property type="match status" value="1"/>
</dbReference>
<feature type="region of interest" description="Disordered" evidence="5">
    <location>
        <begin position="31"/>
        <end position="67"/>
    </location>
</feature>
<comment type="caution">
    <text evidence="7">The sequence shown here is derived from an EMBL/GenBank/DDBJ whole genome shotgun (WGS) entry which is preliminary data.</text>
</comment>
<dbReference type="PANTHER" id="PTHR30055:SF238">
    <property type="entry name" value="MYCOFACTOCIN BIOSYNTHESIS TRANSCRIPTIONAL REGULATOR MFTR-RELATED"/>
    <property type="match status" value="1"/>
</dbReference>
<keyword evidence="2 4" id="KW-0238">DNA-binding</keyword>
<protein>
    <submittedName>
        <fullName evidence="7">TetR family transcriptional regulator</fullName>
    </submittedName>
</protein>
<reference evidence="7 8" key="1">
    <citation type="journal article" date="2019" name="Int. J. Syst. Evol. Microbiol.">
        <title>The Global Catalogue of Microorganisms (GCM) 10K type strain sequencing project: providing services to taxonomists for standard genome sequencing and annotation.</title>
        <authorList>
            <consortium name="The Broad Institute Genomics Platform"/>
            <consortium name="The Broad Institute Genome Sequencing Center for Infectious Disease"/>
            <person name="Wu L."/>
            <person name="Ma J."/>
        </authorList>
    </citation>
    <scope>NUCLEOTIDE SEQUENCE [LARGE SCALE GENOMIC DNA]</scope>
    <source>
        <strain evidence="7 8">JCM 12696</strain>
    </source>
</reference>
<dbReference type="InterPro" id="IPR050109">
    <property type="entry name" value="HTH-type_TetR-like_transc_reg"/>
</dbReference>
<dbReference type="PANTHER" id="PTHR30055">
    <property type="entry name" value="HTH-TYPE TRANSCRIPTIONAL REGULATOR RUTR"/>
    <property type="match status" value="1"/>
</dbReference>
<feature type="domain" description="HTH tetR-type" evidence="6">
    <location>
        <begin position="66"/>
        <end position="126"/>
    </location>
</feature>
<evidence type="ECO:0000256" key="5">
    <source>
        <dbReference type="SAM" id="MobiDB-lite"/>
    </source>
</evidence>
<dbReference type="PROSITE" id="PS50977">
    <property type="entry name" value="HTH_TETR_2"/>
    <property type="match status" value="1"/>
</dbReference>
<dbReference type="PRINTS" id="PR00455">
    <property type="entry name" value="HTHTETR"/>
</dbReference>
<keyword evidence="3" id="KW-0804">Transcription</keyword>
<keyword evidence="1" id="KW-0805">Transcription regulation</keyword>
<evidence type="ECO:0000256" key="3">
    <source>
        <dbReference type="ARBA" id="ARBA00023163"/>
    </source>
</evidence>
<feature type="DNA-binding region" description="H-T-H motif" evidence="4">
    <location>
        <begin position="89"/>
        <end position="108"/>
    </location>
</feature>
<evidence type="ECO:0000259" key="6">
    <source>
        <dbReference type="PROSITE" id="PS50977"/>
    </source>
</evidence>
<gene>
    <name evidence="7" type="ORF">GCM10009654_25120</name>
</gene>
<evidence type="ECO:0000256" key="1">
    <source>
        <dbReference type="ARBA" id="ARBA00023015"/>
    </source>
</evidence>
<evidence type="ECO:0000256" key="2">
    <source>
        <dbReference type="ARBA" id="ARBA00023125"/>
    </source>
</evidence>
<evidence type="ECO:0000313" key="8">
    <source>
        <dbReference type="Proteomes" id="UP001501371"/>
    </source>
</evidence>
<dbReference type="InterPro" id="IPR001647">
    <property type="entry name" value="HTH_TetR"/>
</dbReference>
<keyword evidence="8" id="KW-1185">Reference proteome</keyword>
<dbReference type="InterPro" id="IPR009057">
    <property type="entry name" value="Homeodomain-like_sf"/>
</dbReference>
<dbReference type="Proteomes" id="UP001501371">
    <property type="component" value="Unassembled WGS sequence"/>
</dbReference>
<name>A0ABN1UWC2_9ACTN</name>
<organism evidence="7 8">
    <name type="scientific">Streptomyces hebeiensis</name>
    <dbReference type="NCBI Taxonomy" id="229486"/>
    <lineage>
        <taxon>Bacteria</taxon>
        <taxon>Bacillati</taxon>
        <taxon>Actinomycetota</taxon>
        <taxon>Actinomycetes</taxon>
        <taxon>Kitasatosporales</taxon>
        <taxon>Streptomycetaceae</taxon>
        <taxon>Streptomyces</taxon>
    </lineage>
</organism>
<dbReference type="Gene3D" id="1.10.357.10">
    <property type="entry name" value="Tetracycline Repressor, domain 2"/>
    <property type="match status" value="1"/>
</dbReference>
<evidence type="ECO:0000313" key="7">
    <source>
        <dbReference type="EMBL" id="GAA1167129.1"/>
    </source>
</evidence>
<evidence type="ECO:0000256" key="4">
    <source>
        <dbReference type="PROSITE-ProRule" id="PRU00335"/>
    </source>
</evidence>